<dbReference type="Pfam" id="PF03717">
    <property type="entry name" value="PBP_dimer"/>
    <property type="match status" value="1"/>
</dbReference>
<dbReference type="PANTHER" id="PTHR30627:SF2">
    <property type="entry name" value="PEPTIDOGLYCAN D,D-TRANSPEPTIDASE MRDA"/>
    <property type="match status" value="1"/>
</dbReference>
<evidence type="ECO:0000313" key="16">
    <source>
        <dbReference type="EMBL" id="SDD30006.1"/>
    </source>
</evidence>
<evidence type="ECO:0000256" key="12">
    <source>
        <dbReference type="ARBA" id="ARBA00023316"/>
    </source>
</evidence>
<sequence>MSKKQKQQKKKTHVPFRLNVLFFCVFLMFSAVIVRLGYVQIVRGEEYKNEVERKENSTISNPVPRGKIFDRYGRAVVDNAAVRTITFTKMKGSTAEARLETAKKLADLIEVPTDKLTDRDKKDYWLAIHKEEAKEKITNKDRQEFKDKKIDDKELDERQRNRVTEEEVNQLSAKDLEILAIKSKMDGGYAMTPQVIKKDATEEEYAIISENLAALPGVDTNVDWDRKYVYDDLFRSVLGGVSTSDEGLPRERLDYYLVRDYNRNERVGKSYLEQQYEDSLHGTKAEVKNITDKNGNILETINVSKGQSGNDLNLTIDMELQKRVEEIITKSLLKYKGGQPLLDRAFVVMMNPKNGEVLSMAGKQLVNENGETKVQDFALGTMTSSYPMGSTVKGATILTGYQTGAIQPGSVQLDEPIVLKGPLKKSSWKTMGYINDLTALKMSSNVYMFKTAMNIAGVPYVRGGTLDIKQKSYDTMRYYFGQFGLGVKTGIDLPNETAGQRGRTDHMPGFLLDLSIGQYDTYTPLQLAQYVSTIANGGYRMQPQVVKEIRQPAVKQDEVGKVVHSMEPKVLNRVDMPESQIKRVQEGFRQVFNDTGGTATKYFTGAPYKAAGKTGTAQTVYGGDKEIGRNAKGERKETYNLTLVGYAPFEDPEVAFSVVVPWVDDKSGINGYISRDIMDAYFDLKKVENGEATKDEIDKKNKEQDDE</sequence>
<proteinExistence type="inferred from homology"/>
<dbReference type="Gene3D" id="1.10.10.1230">
    <property type="entry name" value="Penicillin-binding protein, N-terminal non-catalytic domain, head sub-domain"/>
    <property type="match status" value="1"/>
</dbReference>
<evidence type="ECO:0000256" key="9">
    <source>
        <dbReference type="ARBA" id="ARBA00022984"/>
    </source>
</evidence>
<name>A0A1D3P5Z7_9BACI</name>
<dbReference type="PROSITE" id="PS50943">
    <property type="entry name" value="HTH_CROC1"/>
    <property type="match status" value="1"/>
</dbReference>
<dbReference type="InterPro" id="IPR036138">
    <property type="entry name" value="PBP_dimer_sf"/>
</dbReference>
<evidence type="ECO:0000256" key="8">
    <source>
        <dbReference type="ARBA" id="ARBA00022960"/>
    </source>
</evidence>
<dbReference type="PANTHER" id="PTHR30627">
    <property type="entry name" value="PEPTIDOGLYCAN D,D-TRANSPEPTIDASE"/>
    <property type="match status" value="1"/>
</dbReference>
<dbReference type="Gene3D" id="3.40.710.10">
    <property type="entry name" value="DD-peptidase/beta-lactamase superfamily"/>
    <property type="match status" value="1"/>
</dbReference>
<evidence type="ECO:0000256" key="6">
    <source>
        <dbReference type="ARBA" id="ARBA00022475"/>
    </source>
</evidence>
<evidence type="ECO:0000256" key="11">
    <source>
        <dbReference type="ARBA" id="ARBA00023136"/>
    </source>
</evidence>
<dbReference type="GO" id="GO:0008360">
    <property type="term" value="P:regulation of cell shape"/>
    <property type="evidence" value="ECO:0007669"/>
    <property type="project" value="UniProtKB-KW"/>
</dbReference>
<keyword evidence="8" id="KW-0133">Cell shape</keyword>
<dbReference type="Gene3D" id="3.90.1310.10">
    <property type="entry name" value="Penicillin-binding protein 2a (Domain 2)"/>
    <property type="match status" value="1"/>
</dbReference>
<evidence type="ECO:0000256" key="3">
    <source>
        <dbReference type="ARBA" id="ARBA00004752"/>
    </source>
</evidence>
<dbReference type="FunFam" id="3.40.710.10:FF:000027">
    <property type="entry name" value="Penicillin-binding protein 2"/>
    <property type="match status" value="1"/>
</dbReference>
<dbReference type="RefSeq" id="WP_048565715.1">
    <property type="nucleotide sequence ID" value="NZ_CP032365.1"/>
</dbReference>
<keyword evidence="10 14" id="KW-1133">Transmembrane helix</keyword>
<dbReference type="GO" id="GO:0005886">
    <property type="term" value="C:plasma membrane"/>
    <property type="evidence" value="ECO:0007669"/>
    <property type="project" value="UniProtKB-SubCell"/>
</dbReference>
<dbReference type="SUPFAM" id="SSF56601">
    <property type="entry name" value="beta-lactamase/transpeptidase-like"/>
    <property type="match status" value="1"/>
</dbReference>
<keyword evidence="6" id="KW-1003">Cell membrane</keyword>
<dbReference type="GO" id="GO:0071972">
    <property type="term" value="F:peptidoglycan L,D-transpeptidase activity"/>
    <property type="evidence" value="ECO:0007669"/>
    <property type="project" value="TreeGrafter"/>
</dbReference>
<evidence type="ECO:0000256" key="10">
    <source>
        <dbReference type="ARBA" id="ARBA00022989"/>
    </source>
</evidence>
<keyword evidence="9" id="KW-0573">Peptidoglycan synthesis</keyword>
<feature type="transmembrane region" description="Helical" evidence="14">
    <location>
        <begin position="20"/>
        <end position="38"/>
    </location>
</feature>
<comment type="similarity">
    <text evidence="4">Belongs to the transpeptidase family.</text>
</comment>
<organism evidence="16 17">
    <name type="scientific">Bacillus wiedmannii</name>
    <dbReference type="NCBI Taxonomy" id="1890302"/>
    <lineage>
        <taxon>Bacteria</taxon>
        <taxon>Bacillati</taxon>
        <taxon>Bacillota</taxon>
        <taxon>Bacilli</taxon>
        <taxon>Bacillales</taxon>
        <taxon>Bacillaceae</taxon>
        <taxon>Bacillus</taxon>
        <taxon>Bacillus cereus group</taxon>
    </lineage>
</organism>
<reference evidence="17" key="1">
    <citation type="submission" date="2016-10" db="EMBL/GenBank/DDBJ databases">
        <authorList>
            <person name="Varghese N."/>
        </authorList>
    </citation>
    <scope>NUCLEOTIDE SEQUENCE [LARGE SCALE GENOMIC DNA]</scope>
    <source>
        <strain evidence="17">KPR-7A</strain>
    </source>
</reference>
<gene>
    <name evidence="16" type="ORF">SAMN04487767_105313</name>
</gene>
<evidence type="ECO:0000256" key="14">
    <source>
        <dbReference type="SAM" id="Phobius"/>
    </source>
</evidence>
<evidence type="ECO:0000256" key="5">
    <source>
        <dbReference type="ARBA" id="ARBA00012448"/>
    </source>
</evidence>
<dbReference type="SUPFAM" id="SSF56519">
    <property type="entry name" value="Penicillin binding protein dimerisation domain"/>
    <property type="match status" value="1"/>
</dbReference>
<dbReference type="EC" id="3.4.16.4" evidence="5"/>
<dbReference type="InterPro" id="IPR050515">
    <property type="entry name" value="Beta-lactam/transpept"/>
</dbReference>
<comment type="pathway">
    <text evidence="3">Cell wall biogenesis; peptidoglycan biosynthesis.</text>
</comment>
<feature type="domain" description="HTH cro/C1-type" evidence="15">
    <location>
        <begin position="91"/>
        <end position="116"/>
    </location>
</feature>
<dbReference type="AlphaFoldDB" id="A0A1D3P5Z7"/>
<evidence type="ECO:0000256" key="2">
    <source>
        <dbReference type="ARBA" id="ARBA00004236"/>
    </source>
</evidence>
<evidence type="ECO:0000256" key="4">
    <source>
        <dbReference type="ARBA" id="ARBA00007171"/>
    </source>
</evidence>
<keyword evidence="7 14" id="KW-0812">Transmembrane</keyword>
<comment type="catalytic activity">
    <reaction evidence="13">
        <text>Preferential cleavage: (Ac)2-L-Lys-D-Ala-|-D-Ala. Also transpeptidation of peptidyl-alanyl moieties that are N-acyl substituents of D-alanine.</text>
        <dbReference type="EC" id="3.4.16.4"/>
    </reaction>
</comment>
<dbReference type="GO" id="GO:0071555">
    <property type="term" value="P:cell wall organization"/>
    <property type="evidence" value="ECO:0007669"/>
    <property type="project" value="UniProtKB-KW"/>
</dbReference>
<evidence type="ECO:0000256" key="7">
    <source>
        <dbReference type="ARBA" id="ARBA00022692"/>
    </source>
</evidence>
<evidence type="ECO:0000259" key="15">
    <source>
        <dbReference type="PROSITE" id="PS50943"/>
    </source>
</evidence>
<dbReference type="PATRIC" id="fig|1396.441.peg.2693"/>
<dbReference type="UniPathway" id="UPA00219"/>
<dbReference type="InterPro" id="IPR012338">
    <property type="entry name" value="Beta-lactam/transpept-like"/>
</dbReference>
<dbReference type="InterPro" id="IPR001460">
    <property type="entry name" value="PCN-bd_Tpept"/>
</dbReference>
<keyword evidence="11 14" id="KW-0472">Membrane</keyword>
<dbReference type="GO" id="GO:0009252">
    <property type="term" value="P:peptidoglycan biosynthetic process"/>
    <property type="evidence" value="ECO:0007669"/>
    <property type="project" value="UniProtKB-UniPathway"/>
</dbReference>
<dbReference type="EMBL" id="FMZR01000005">
    <property type="protein sequence ID" value="SDD30006.1"/>
    <property type="molecule type" value="Genomic_DNA"/>
</dbReference>
<dbReference type="FunFam" id="1.10.10.1230:FF:000001">
    <property type="entry name" value="Penicillin-binding protein 3"/>
    <property type="match status" value="1"/>
</dbReference>
<accession>A0A1D3P5Z7</accession>
<evidence type="ECO:0000256" key="1">
    <source>
        <dbReference type="ARBA" id="ARBA00004167"/>
    </source>
</evidence>
<dbReference type="InterPro" id="IPR001387">
    <property type="entry name" value="Cro/C1-type_HTH"/>
</dbReference>
<dbReference type="GO" id="GO:0009002">
    <property type="term" value="F:serine-type D-Ala-D-Ala carboxypeptidase activity"/>
    <property type="evidence" value="ECO:0007669"/>
    <property type="project" value="UniProtKB-EC"/>
</dbReference>
<dbReference type="Proteomes" id="UP000183507">
    <property type="component" value="Unassembled WGS sequence"/>
</dbReference>
<dbReference type="Pfam" id="PF00905">
    <property type="entry name" value="Transpeptidase"/>
    <property type="match status" value="1"/>
</dbReference>
<evidence type="ECO:0000313" key="17">
    <source>
        <dbReference type="Proteomes" id="UP000183507"/>
    </source>
</evidence>
<dbReference type="InterPro" id="IPR005311">
    <property type="entry name" value="PBP_dimer"/>
</dbReference>
<dbReference type="GO" id="GO:0008658">
    <property type="term" value="F:penicillin binding"/>
    <property type="evidence" value="ECO:0007669"/>
    <property type="project" value="InterPro"/>
</dbReference>
<evidence type="ECO:0000256" key="13">
    <source>
        <dbReference type="ARBA" id="ARBA00034000"/>
    </source>
</evidence>
<keyword evidence="12" id="KW-0961">Cell wall biogenesis/degradation</keyword>
<comment type="subcellular location">
    <subcellularLocation>
        <location evidence="2">Cell membrane</location>
    </subcellularLocation>
    <subcellularLocation>
        <location evidence="1">Membrane</location>
        <topology evidence="1">Single-pass membrane protein</topology>
    </subcellularLocation>
</comment>
<protein>
    <recommendedName>
        <fullName evidence="5">serine-type D-Ala-D-Ala carboxypeptidase</fullName>
        <ecNumber evidence="5">3.4.16.4</ecNumber>
    </recommendedName>
</protein>
<dbReference type="GeneID" id="51135981"/>